<dbReference type="RefSeq" id="WP_128387617.1">
    <property type="nucleotide sequence ID" value="NZ_CP035037.1"/>
</dbReference>
<evidence type="ECO:0000313" key="3">
    <source>
        <dbReference type="Proteomes" id="UP000285768"/>
    </source>
</evidence>
<evidence type="ECO:0000256" key="1">
    <source>
        <dbReference type="SAM" id="MobiDB-lite"/>
    </source>
</evidence>
<reference evidence="2 3" key="1">
    <citation type="submission" date="2019-01" db="EMBL/GenBank/DDBJ databases">
        <title>Leucobacter muris sp. nov. isolated from the nose of a laboratory mouse.</title>
        <authorList>
            <person name="Benga L."/>
            <person name="Sproeer C."/>
            <person name="Schumann P."/>
            <person name="Verbarg S."/>
            <person name="Bunk B."/>
            <person name="Engelhardt E."/>
            <person name="Benten P.M."/>
            <person name="Sager M."/>
        </authorList>
    </citation>
    <scope>NUCLEOTIDE SEQUENCE [LARGE SCALE GENOMIC DNA]</scope>
    <source>
        <strain evidence="2 3">DSM 101948</strain>
    </source>
</reference>
<keyword evidence="3" id="KW-1185">Reference proteome</keyword>
<proteinExistence type="predicted"/>
<accession>A0ABX5QIJ1</accession>
<sequence>MNPFRLSTRLQQSPRGRQPASRHAAQAVRAEAGGAVQVPWRVVARSASGVIEVEQCGDGPLHSVRFALAGGGMLGLSLPRTVYPDERLRVVVRGAGGSPAAQSPDAMLVLRWFQPDGRELLWPIAL</sequence>
<dbReference type="EMBL" id="CP035037">
    <property type="protein sequence ID" value="QAB18912.1"/>
    <property type="molecule type" value="Genomic_DNA"/>
</dbReference>
<dbReference type="Proteomes" id="UP000285768">
    <property type="component" value="Chromosome"/>
</dbReference>
<evidence type="ECO:0000313" key="2">
    <source>
        <dbReference type="EMBL" id="QAB18912.1"/>
    </source>
</evidence>
<name>A0ABX5QIJ1_9MICO</name>
<organism evidence="2 3">
    <name type="scientific">Leucobacter muris</name>
    <dbReference type="NCBI Taxonomy" id="1935379"/>
    <lineage>
        <taxon>Bacteria</taxon>
        <taxon>Bacillati</taxon>
        <taxon>Actinomycetota</taxon>
        <taxon>Actinomycetes</taxon>
        <taxon>Micrococcales</taxon>
        <taxon>Microbacteriaceae</taxon>
        <taxon>Leucobacter</taxon>
    </lineage>
</organism>
<gene>
    <name evidence="2" type="ORF">Leucomu_14210</name>
</gene>
<feature type="region of interest" description="Disordered" evidence="1">
    <location>
        <begin position="1"/>
        <end position="28"/>
    </location>
</feature>
<protein>
    <submittedName>
        <fullName evidence="2">Uncharacterized protein</fullName>
    </submittedName>
</protein>